<dbReference type="OrthoDB" id="2692106at2"/>
<dbReference type="Pfam" id="PF22871">
    <property type="entry name" value="AimR"/>
    <property type="match status" value="1"/>
</dbReference>
<dbReference type="InterPro" id="IPR047705">
    <property type="entry name" value="AimR-like"/>
</dbReference>
<keyword evidence="2" id="KW-1185">Reference proteome</keyword>
<dbReference type="NCBIfam" id="NF038310">
    <property type="entry name" value="lysogeny_AimR"/>
    <property type="match status" value="1"/>
</dbReference>
<dbReference type="KEGG" id="vne:CFK40_14015"/>
<evidence type="ECO:0000313" key="1">
    <source>
        <dbReference type="EMBL" id="ASN06053.1"/>
    </source>
</evidence>
<protein>
    <submittedName>
        <fullName evidence="1">Uncharacterized protein</fullName>
    </submittedName>
</protein>
<sequence>MTIESISNSVPDIAYDENMSLERVISKLSTLHNEQTVLQLVRNLCLQTRKNEIMKKGMEFLYMSGFYEDLELLIDKNKKSKIKSNNQWAELYKLMMDRKLRRLTPLEILHRVKSLRSDEPEIICLIELVKISNHYDMHEFGRLGNFLDKQQSIFASVSDPFLLSYFNIRLYEVLFSYYWIRNELIIARKYAFRVLNLTQNPRTKAAININLALTYTFDTYQQGIHHLYEAQKISIEHGLMDINYIIQNQNIPFLSAHHGRVEGITTNDPSEQAHLDIAKGNFKKAEDNLLKLPIDSPFQLYYLGLATHDKDLLHQSYNRFIVKRSDHFFSRLPILALQKLDA</sequence>
<gene>
    <name evidence="1" type="ORF">CFK40_14015</name>
</gene>
<reference evidence="1 2" key="1">
    <citation type="journal article" date="2003" name="Int. J. Syst. Evol. Microbiol.">
        <title>Virgibacillus carmonensis sp. nov., Virgibacillus necropolis sp. nov. and Virgibacillus picturae sp. nov., three novel species isolated from deteriorated mural paintings, transfer of the species of the genus salibacillus to Virgibacillus, as Virgibacillus marismortui comb. nov. and Virgibacillus salexigens comb. nov., and emended description of the genus Virgibacillus.</title>
        <authorList>
            <person name="Heyrman J."/>
            <person name="Logan N.A."/>
            <person name="Busse H.J."/>
            <person name="Balcaen A."/>
            <person name="Lebbe L."/>
            <person name="Rodriguez-Diaz M."/>
            <person name="Swings J."/>
            <person name="De Vos P."/>
        </authorList>
    </citation>
    <scope>NUCLEOTIDE SEQUENCE [LARGE SCALE GENOMIC DNA]</scope>
    <source>
        <strain evidence="1 2">LMG 19488</strain>
    </source>
</reference>
<dbReference type="EMBL" id="CP022437">
    <property type="protein sequence ID" value="ASN06053.1"/>
    <property type="molecule type" value="Genomic_DNA"/>
</dbReference>
<evidence type="ECO:0000313" key="2">
    <source>
        <dbReference type="Proteomes" id="UP000204391"/>
    </source>
</evidence>
<dbReference type="RefSeq" id="WP_089532900.1">
    <property type="nucleotide sequence ID" value="NZ_CP022437.1"/>
</dbReference>
<dbReference type="AlphaFoldDB" id="A0A221MEF8"/>
<proteinExistence type="predicted"/>
<organism evidence="1 2">
    <name type="scientific">Virgibacillus necropolis</name>
    <dbReference type="NCBI Taxonomy" id="163877"/>
    <lineage>
        <taxon>Bacteria</taxon>
        <taxon>Bacillati</taxon>
        <taxon>Bacillota</taxon>
        <taxon>Bacilli</taxon>
        <taxon>Bacillales</taxon>
        <taxon>Bacillaceae</taxon>
        <taxon>Virgibacillus</taxon>
    </lineage>
</organism>
<name>A0A221MEF8_9BACI</name>
<accession>A0A221MEF8</accession>
<dbReference type="Proteomes" id="UP000204391">
    <property type="component" value="Chromosome"/>
</dbReference>